<proteinExistence type="predicted"/>
<keyword evidence="2" id="KW-1185">Reference proteome</keyword>
<name>A0A4R0Q0U5_9SPHI</name>
<evidence type="ECO:0000313" key="1">
    <source>
        <dbReference type="EMBL" id="TCD27526.1"/>
    </source>
</evidence>
<dbReference type="EMBL" id="SJSO01000006">
    <property type="protein sequence ID" value="TCD27526.1"/>
    <property type="molecule type" value="Genomic_DNA"/>
</dbReference>
<dbReference type="Proteomes" id="UP000293925">
    <property type="component" value="Unassembled WGS sequence"/>
</dbReference>
<protein>
    <submittedName>
        <fullName evidence="1">Uncharacterized protein</fullName>
    </submittedName>
</protein>
<comment type="caution">
    <text evidence="1">The sequence shown here is derived from an EMBL/GenBank/DDBJ whole genome shotgun (WGS) entry which is preliminary data.</text>
</comment>
<organism evidence="1 2">
    <name type="scientific">Pedobacter psychrodurus</name>
    <dbReference type="NCBI Taxonomy" id="2530456"/>
    <lineage>
        <taxon>Bacteria</taxon>
        <taxon>Pseudomonadati</taxon>
        <taxon>Bacteroidota</taxon>
        <taxon>Sphingobacteriia</taxon>
        <taxon>Sphingobacteriales</taxon>
        <taxon>Sphingobacteriaceae</taxon>
        <taxon>Pedobacter</taxon>
    </lineage>
</organism>
<gene>
    <name evidence="1" type="ORF">EZ456_08825</name>
</gene>
<evidence type="ECO:0000313" key="2">
    <source>
        <dbReference type="Proteomes" id="UP000293925"/>
    </source>
</evidence>
<accession>A0A4R0Q0U5</accession>
<sequence>MSIRCAQCPQISLVC</sequence>
<reference evidence="1 2" key="1">
    <citation type="submission" date="2019-02" db="EMBL/GenBank/DDBJ databases">
        <title>Pedobacter sp. RP-3-21 sp. nov., isolated from Arctic soil.</title>
        <authorList>
            <person name="Dahal R.H."/>
        </authorList>
    </citation>
    <scope>NUCLEOTIDE SEQUENCE [LARGE SCALE GENOMIC DNA]</scope>
    <source>
        <strain evidence="1 2">RP-3-21</strain>
    </source>
</reference>